<feature type="signal peptide" evidence="8">
    <location>
        <begin position="1"/>
        <end position="18"/>
    </location>
</feature>
<sequence>MKKLILFLCILCTGITFGQEQQFITLKQAIEIAQKKSPDYKRLLNQNQSSYWRYRNYKASFLPQLRLDATLPQYANSVRRLTNDNGQDIFVRSNQSRIDGTLSLNQNVAFTGGTLSFSSQLERVDIFGDNSATRFSVIPFSINYNQNSLLFNEFKWDKKIEPLIYEEAKRQFIESMEQISLNTSRRYFALLKAQMQSKIALTNLSNQDTLFQISKGRFKMGKIAENDLLQMELSVLNSQNTVTTNEIDLKRSSQNLARYLELNTENLVLNIPKELTTFAVTVEKALEEARSNRKAVIEFRRKRLEAEKRVAEVKGSNRLRLGLNANFGISQQGDVFNDLFQNYNQQQNLAVTLSIPLLDWGVSKSRRKLAEADKDLIYNNVEQDEQEFEQEIYLHTLNWQNQRNFLKTAQKAQEIATKRFEITKKRFVLGKITITDLNLALTEKDRSVLQYLNSLEKFWVDYYTLRRLTLFDFIKNKKIEAEDILYD</sequence>
<comment type="similarity">
    <text evidence="2">Belongs to the outer membrane factor (OMF) (TC 1.B.17) family.</text>
</comment>
<organism evidence="9 10">
    <name type="scientific">Polaribacter haliotis</name>
    <dbReference type="NCBI Taxonomy" id="1888915"/>
    <lineage>
        <taxon>Bacteria</taxon>
        <taxon>Pseudomonadati</taxon>
        <taxon>Bacteroidota</taxon>
        <taxon>Flavobacteriia</taxon>
        <taxon>Flavobacteriales</taxon>
        <taxon>Flavobacteriaceae</taxon>
    </lineage>
</organism>
<dbReference type="SUPFAM" id="SSF56954">
    <property type="entry name" value="Outer membrane efflux proteins (OEP)"/>
    <property type="match status" value="1"/>
</dbReference>
<comment type="subcellular location">
    <subcellularLocation>
        <location evidence="1">Cell outer membrane</location>
    </subcellularLocation>
</comment>
<dbReference type="EMBL" id="CP061813">
    <property type="protein sequence ID" value="QOD60796.1"/>
    <property type="molecule type" value="Genomic_DNA"/>
</dbReference>
<dbReference type="GO" id="GO:0015562">
    <property type="term" value="F:efflux transmembrane transporter activity"/>
    <property type="evidence" value="ECO:0007669"/>
    <property type="project" value="InterPro"/>
</dbReference>
<keyword evidence="10" id="KW-1185">Reference proteome</keyword>
<evidence type="ECO:0000256" key="5">
    <source>
        <dbReference type="ARBA" id="ARBA00022692"/>
    </source>
</evidence>
<dbReference type="InterPro" id="IPR003423">
    <property type="entry name" value="OMP_efflux"/>
</dbReference>
<evidence type="ECO:0000256" key="1">
    <source>
        <dbReference type="ARBA" id="ARBA00004442"/>
    </source>
</evidence>
<evidence type="ECO:0000256" key="6">
    <source>
        <dbReference type="ARBA" id="ARBA00023136"/>
    </source>
</evidence>
<keyword evidence="6" id="KW-0472">Membrane</keyword>
<dbReference type="Pfam" id="PF02321">
    <property type="entry name" value="OEP"/>
    <property type="match status" value="1"/>
</dbReference>
<dbReference type="GO" id="GO:0009279">
    <property type="term" value="C:cell outer membrane"/>
    <property type="evidence" value="ECO:0007669"/>
    <property type="project" value="UniProtKB-SubCell"/>
</dbReference>
<keyword evidence="8" id="KW-0732">Signal</keyword>
<dbReference type="Gene3D" id="1.20.1600.10">
    <property type="entry name" value="Outer membrane efflux proteins (OEP)"/>
    <property type="match status" value="1"/>
</dbReference>
<protein>
    <submittedName>
        <fullName evidence="9">TolC family protein</fullName>
    </submittedName>
</protein>
<evidence type="ECO:0000256" key="2">
    <source>
        <dbReference type="ARBA" id="ARBA00007613"/>
    </source>
</evidence>
<evidence type="ECO:0000256" key="3">
    <source>
        <dbReference type="ARBA" id="ARBA00022448"/>
    </source>
</evidence>
<keyword evidence="4" id="KW-1134">Transmembrane beta strand</keyword>
<dbReference type="OrthoDB" id="940457at2"/>
<evidence type="ECO:0000313" key="10">
    <source>
        <dbReference type="Proteomes" id="UP000516764"/>
    </source>
</evidence>
<dbReference type="GO" id="GO:0015288">
    <property type="term" value="F:porin activity"/>
    <property type="evidence" value="ECO:0007669"/>
    <property type="project" value="TreeGrafter"/>
</dbReference>
<dbReference type="InterPro" id="IPR051906">
    <property type="entry name" value="TolC-like"/>
</dbReference>
<feature type="chain" id="PRO_5032299862" evidence="8">
    <location>
        <begin position="19"/>
        <end position="487"/>
    </location>
</feature>
<accession>A0A7L8AFK5</accession>
<name>A0A7L8AFK5_9FLAO</name>
<keyword evidence="7" id="KW-0998">Cell outer membrane</keyword>
<dbReference type="RefSeq" id="WP_088354306.1">
    <property type="nucleotide sequence ID" value="NZ_CP061813.1"/>
</dbReference>
<dbReference type="PANTHER" id="PTHR30026:SF20">
    <property type="entry name" value="OUTER MEMBRANE PROTEIN TOLC"/>
    <property type="match status" value="1"/>
</dbReference>
<evidence type="ECO:0000256" key="4">
    <source>
        <dbReference type="ARBA" id="ARBA00022452"/>
    </source>
</evidence>
<evidence type="ECO:0000256" key="8">
    <source>
        <dbReference type="SAM" id="SignalP"/>
    </source>
</evidence>
<gene>
    <name evidence="9" type="ORF">H9I45_15880</name>
</gene>
<keyword evidence="5" id="KW-0812">Transmembrane</keyword>
<dbReference type="PANTHER" id="PTHR30026">
    <property type="entry name" value="OUTER MEMBRANE PROTEIN TOLC"/>
    <property type="match status" value="1"/>
</dbReference>
<dbReference type="KEGG" id="phal:H9I45_15880"/>
<dbReference type="Proteomes" id="UP000516764">
    <property type="component" value="Chromosome"/>
</dbReference>
<evidence type="ECO:0000256" key="7">
    <source>
        <dbReference type="ARBA" id="ARBA00023237"/>
    </source>
</evidence>
<keyword evidence="3" id="KW-0813">Transport</keyword>
<evidence type="ECO:0000313" key="9">
    <source>
        <dbReference type="EMBL" id="QOD60796.1"/>
    </source>
</evidence>
<dbReference type="GO" id="GO:1990281">
    <property type="term" value="C:efflux pump complex"/>
    <property type="evidence" value="ECO:0007669"/>
    <property type="project" value="TreeGrafter"/>
</dbReference>
<reference evidence="9 10" key="1">
    <citation type="journal article" date="2016" name="Int. J. Syst. Evol. Microbiol.">
        <title>Polaribacter haliotis sp. nov., isolated from the gut of abalone Haliotis discus hannai.</title>
        <authorList>
            <person name="Kim Y.O."/>
            <person name="Park I.S."/>
            <person name="Park S."/>
            <person name="Nam B.H."/>
            <person name="Park J.M."/>
            <person name="Kim D.G."/>
            <person name="Yoon J.H."/>
        </authorList>
    </citation>
    <scope>NUCLEOTIDE SEQUENCE [LARGE SCALE GENOMIC DNA]</scope>
    <source>
        <strain evidence="9 10">KCTC 52418</strain>
    </source>
</reference>
<dbReference type="AlphaFoldDB" id="A0A7L8AFK5"/>
<proteinExistence type="inferred from homology"/>